<reference evidence="3" key="1">
    <citation type="submission" date="2011-12" db="EMBL/GenBank/DDBJ databases">
        <authorList>
            <consortium name="The Broad Institute Genome Sequencing Platform"/>
            <person name="Russ C."/>
            <person name="Tyler B."/>
            <person name="Panabieres F."/>
            <person name="Shan W."/>
            <person name="Tripathy S."/>
            <person name="Grunwald N."/>
            <person name="Machado M."/>
            <person name="Young S.K."/>
            <person name="Zeng Q."/>
            <person name="Gargeya S."/>
            <person name="Fitzgerald M."/>
            <person name="Haas B."/>
            <person name="Abouelleil A."/>
            <person name="Alvarado L."/>
            <person name="Arachchi H.M."/>
            <person name="Berlin A."/>
            <person name="Chapman S.B."/>
            <person name="Gearin G."/>
            <person name="Goldberg J."/>
            <person name="Griggs A."/>
            <person name="Gujja S."/>
            <person name="Hansen M."/>
            <person name="Heiman D."/>
            <person name="Howarth C."/>
            <person name="Larimer J."/>
            <person name="Lui A."/>
            <person name="MacDonald P.J.P."/>
            <person name="McCowen C."/>
            <person name="Montmayeur A."/>
            <person name="Murphy C."/>
            <person name="Neiman D."/>
            <person name="Pearson M."/>
            <person name="Priest M."/>
            <person name="Roberts A."/>
            <person name="Saif S."/>
            <person name="Shea T."/>
            <person name="Sisk P."/>
            <person name="Stolte C."/>
            <person name="Sykes S."/>
            <person name="Wortman J."/>
            <person name="Nusbaum C."/>
            <person name="Birren B."/>
        </authorList>
    </citation>
    <scope>NUCLEOTIDE SEQUENCE [LARGE SCALE GENOMIC DNA]</scope>
    <source>
        <strain evidence="3">INRA-310</strain>
    </source>
</reference>
<name>W2QCX9_PHYN3</name>
<sequence>MFVDVTHNARSSLPDSDSKPCSEDDGRVGDASGFQFAFCRSSLIDLRRLDVLEKAFCLLSSRLPPVPSTVALPNSPSKFPSSDDTSSRIEVIRGMNMWQLRPESMPQAQVSVASAAARSETFQPNHDWPALA</sequence>
<dbReference type="Proteomes" id="UP000018817">
    <property type="component" value="Unassembled WGS sequence"/>
</dbReference>
<organism evidence="2 3">
    <name type="scientific">Phytophthora nicotianae (strain INRA-310)</name>
    <name type="common">Phytophthora parasitica</name>
    <dbReference type="NCBI Taxonomy" id="761204"/>
    <lineage>
        <taxon>Eukaryota</taxon>
        <taxon>Sar</taxon>
        <taxon>Stramenopiles</taxon>
        <taxon>Oomycota</taxon>
        <taxon>Peronosporomycetes</taxon>
        <taxon>Peronosporales</taxon>
        <taxon>Peronosporaceae</taxon>
        <taxon>Phytophthora</taxon>
    </lineage>
</organism>
<feature type="region of interest" description="Disordered" evidence="1">
    <location>
        <begin position="1"/>
        <end position="29"/>
    </location>
</feature>
<feature type="compositionally biased region" description="Basic and acidic residues" evidence="1">
    <location>
        <begin position="16"/>
        <end position="28"/>
    </location>
</feature>
<evidence type="ECO:0000313" key="3">
    <source>
        <dbReference type="Proteomes" id="UP000018817"/>
    </source>
</evidence>
<evidence type="ECO:0000256" key="1">
    <source>
        <dbReference type="SAM" id="MobiDB-lite"/>
    </source>
</evidence>
<protein>
    <submittedName>
        <fullName evidence="2">Uncharacterized protein</fullName>
    </submittedName>
</protein>
<proteinExistence type="predicted"/>
<dbReference type="AlphaFoldDB" id="W2QCX9"/>
<dbReference type="GeneID" id="20191235"/>
<accession>W2QCX9</accession>
<reference evidence="2 3" key="2">
    <citation type="submission" date="2013-11" db="EMBL/GenBank/DDBJ databases">
        <title>The Genome Sequence of Phytophthora parasitica INRA-310.</title>
        <authorList>
            <consortium name="The Broad Institute Genomics Platform"/>
            <person name="Russ C."/>
            <person name="Tyler B."/>
            <person name="Panabieres F."/>
            <person name="Shan W."/>
            <person name="Tripathy S."/>
            <person name="Grunwald N."/>
            <person name="Machado M."/>
            <person name="Johnson C.S."/>
            <person name="Arredondo F."/>
            <person name="Hong C."/>
            <person name="Coffey M."/>
            <person name="Young S.K."/>
            <person name="Zeng Q."/>
            <person name="Gargeya S."/>
            <person name="Fitzgerald M."/>
            <person name="Abouelleil A."/>
            <person name="Alvarado L."/>
            <person name="Chapman S.B."/>
            <person name="Gainer-Dewar J."/>
            <person name="Goldberg J."/>
            <person name="Griggs A."/>
            <person name="Gujja S."/>
            <person name="Hansen M."/>
            <person name="Howarth C."/>
            <person name="Imamovic A."/>
            <person name="Ireland A."/>
            <person name="Larimer J."/>
            <person name="McCowan C."/>
            <person name="Murphy C."/>
            <person name="Pearson M."/>
            <person name="Poon T.W."/>
            <person name="Priest M."/>
            <person name="Roberts A."/>
            <person name="Saif S."/>
            <person name="Shea T."/>
            <person name="Sykes S."/>
            <person name="Wortman J."/>
            <person name="Nusbaum C."/>
            <person name="Birren B."/>
        </authorList>
    </citation>
    <scope>NUCLEOTIDE SEQUENCE [LARGE SCALE GENOMIC DNA]</scope>
    <source>
        <strain evidence="2 3">INRA-310</strain>
    </source>
</reference>
<dbReference type="VEuPathDB" id="FungiDB:PPTG_22636"/>
<gene>
    <name evidence="2" type="ORF">PPTG_22636</name>
</gene>
<dbReference type="EMBL" id="KI669580">
    <property type="protein sequence ID" value="ETN11043.1"/>
    <property type="molecule type" value="Genomic_DNA"/>
</dbReference>
<dbReference type="RefSeq" id="XP_008903740.1">
    <property type="nucleotide sequence ID" value="XM_008905492.1"/>
</dbReference>
<evidence type="ECO:0000313" key="2">
    <source>
        <dbReference type="EMBL" id="ETN11043.1"/>
    </source>
</evidence>